<dbReference type="NCBIfam" id="TIGR01494">
    <property type="entry name" value="ATPase_P-type"/>
    <property type="match status" value="3"/>
</dbReference>
<dbReference type="GO" id="GO:0034220">
    <property type="term" value="P:monoatomic ion transmembrane transport"/>
    <property type="evidence" value="ECO:0000318"/>
    <property type="project" value="GO_Central"/>
</dbReference>
<dbReference type="FunFam" id="2.70.150.10:FF:000160">
    <property type="entry name" value="Sarcoplasmic/endoplasmic reticulum calcium ATPase 1"/>
    <property type="match status" value="1"/>
</dbReference>
<dbReference type="PRINTS" id="PR00119">
    <property type="entry name" value="CATATPASE"/>
</dbReference>
<keyword evidence="7" id="KW-0460">Magnesium</keyword>
<dbReference type="Gene3D" id="3.40.50.1000">
    <property type="entry name" value="HAD superfamily/HAD-like"/>
    <property type="match status" value="1"/>
</dbReference>
<dbReference type="Gene3D" id="2.70.150.10">
    <property type="entry name" value="Calcium-transporting ATPase, cytoplasmic transduction domain A"/>
    <property type="match status" value="1"/>
</dbReference>
<evidence type="ECO:0000313" key="14">
    <source>
        <dbReference type="EnsemblProtists" id="Phyra82579"/>
    </source>
</evidence>
<evidence type="ECO:0000256" key="1">
    <source>
        <dbReference type="ARBA" id="ARBA00004651"/>
    </source>
</evidence>
<evidence type="ECO:0000259" key="13">
    <source>
        <dbReference type="SMART" id="SM00831"/>
    </source>
</evidence>
<keyword evidence="4 12" id="KW-0812">Transmembrane</keyword>
<evidence type="ECO:0000256" key="2">
    <source>
        <dbReference type="ARBA" id="ARBA00022475"/>
    </source>
</evidence>
<dbReference type="InterPro" id="IPR044492">
    <property type="entry name" value="P_typ_ATPase_HD_dom"/>
</dbReference>
<dbReference type="GO" id="GO:0008556">
    <property type="term" value="F:P-type potassium transmembrane transporter activity"/>
    <property type="evidence" value="ECO:0000318"/>
    <property type="project" value="GO_Central"/>
</dbReference>
<keyword evidence="6" id="KW-0067">ATP-binding</keyword>
<feature type="transmembrane region" description="Helical" evidence="12">
    <location>
        <begin position="368"/>
        <end position="389"/>
    </location>
</feature>
<evidence type="ECO:0000256" key="12">
    <source>
        <dbReference type="SAM" id="Phobius"/>
    </source>
</evidence>
<dbReference type="InterPro" id="IPR018303">
    <property type="entry name" value="ATPase_P-typ_P_site"/>
</dbReference>
<feature type="transmembrane region" description="Helical" evidence="12">
    <location>
        <begin position="891"/>
        <end position="911"/>
    </location>
</feature>
<dbReference type="SFLD" id="SFLDS00003">
    <property type="entry name" value="Haloacid_Dehalogenase"/>
    <property type="match status" value="1"/>
</dbReference>
<dbReference type="SMART" id="SM00831">
    <property type="entry name" value="Cation_ATPase_N"/>
    <property type="match status" value="1"/>
</dbReference>
<reference evidence="14" key="2">
    <citation type="submission" date="2015-06" db="UniProtKB">
        <authorList>
            <consortium name="EnsemblProtists"/>
        </authorList>
    </citation>
    <scope>IDENTIFICATION</scope>
    <source>
        <strain evidence="14">Pr102</strain>
    </source>
</reference>
<dbReference type="FunFam" id="3.40.50.1000:FF:000028">
    <property type="entry name" value="Calcium-transporting P-type ATPase, putative"/>
    <property type="match status" value="1"/>
</dbReference>
<dbReference type="Proteomes" id="UP000005238">
    <property type="component" value="Unassembled WGS sequence"/>
</dbReference>
<evidence type="ECO:0000256" key="5">
    <source>
        <dbReference type="ARBA" id="ARBA00022741"/>
    </source>
</evidence>
<name>H3GY41_PHYRM</name>
<dbReference type="Pfam" id="PF13246">
    <property type="entry name" value="Cation_ATPase"/>
    <property type="match status" value="1"/>
</dbReference>
<keyword evidence="9 12" id="KW-1133">Transmembrane helix</keyword>
<reference evidence="15" key="1">
    <citation type="journal article" date="2006" name="Science">
        <title>Phytophthora genome sequences uncover evolutionary origins and mechanisms of pathogenesis.</title>
        <authorList>
            <person name="Tyler B.M."/>
            <person name="Tripathy S."/>
            <person name="Zhang X."/>
            <person name="Dehal P."/>
            <person name="Jiang R.H."/>
            <person name="Aerts A."/>
            <person name="Arredondo F.D."/>
            <person name="Baxter L."/>
            <person name="Bensasson D."/>
            <person name="Beynon J.L."/>
            <person name="Chapman J."/>
            <person name="Damasceno C.M."/>
            <person name="Dorrance A.E."/>
            <person name="Dou D."/>
            <person name="Dickerman A.W."/>
            <person name="Dubchak I.L."/>
            <person name="Garbelotto M."/>
            <person name="Gijzen M."/>
            <person name="Gordon S.G."/>
            <person name="Govers F."/>
            <person name="Grunwald N.J."/>
            <person name="Huang W."/>
            <person name="Ivors K.L."/>
            <person name="Jones R.W."/>
            <person name="Kamoun S."/>
            <person name="Krampis K."/>
            <person name="Lamour K.H."/>
            <person name="Lee M.K."/>
            <person name="McDonald W.H."/>
            <person name="Medina M."/>
            <person name="Meijer H.J."/>
            <person name="Nordberg E.K."/>
            <person name="Maclean D.J."/>
            <person name="Ospina-Giraldo M.D."/>
            <person name="Morris P.F."/>
            <person name="Phuntumart V."/>
            <person name="Putnam N.H."/>
            <person name="Rash S."/>
            <person name="Rose J.K."/>
            <person name="Sakihama Y."/>
            <person name="Salamov A.A."/>
            <person name="Savidor A."/>
            <person name="Scheuring C.F."/>
            <person name="Smith B.M."/>
            <person name="Sobral B.W."/>
            <person name="Terry A."/>
            <person name="Torto-Alalibo T.A."/>
            <person name="Win J."/>
            <person name="Xu Z."/>
            <person name="Zhang H."/>
            <person name="Grigoriev I.V."/>
            <person name="Rokhsar D.S."/>
            <person name="Boore J.L."/>
        </authorList>
    </citation>
    <scope>NUCLEOTIDE SEQUENCE [LARGE SCALE GENOMIC DNA]</scope>
    <source>
        <strain evidence="15">Pr102</strain>
    </source>
</reference>
<evidence type="ECO:0000256" key="11">
    <source>
        <dbReference type="SAM" id="MobiDB-lite"/>
    </source>
</evidence>
<feature type="transmembrane region" description="Helical" evidence="12">
    <location>
        <begin position="932"/>
        <end position="960"/>
    </location>
</feature>
<dbReference type="GO" id="GO:0006813">
    <property type="term" value="P:potassium ion transport"/>
    <property type="evidence" value="ECO:0000318"/>
    <property type="project" value="GO_Central"/>
</dbReference>
<dbReference type="FunFam" id="1.20.1110.10:FF:000104">
    <property type="entry name" value="E1-E2 ATPase family protein"/>
    <property type="match status" value="1"/>
</dbReference>
<dbReference type="SFLD" id="SFLDG00002">
    <property type="entry name" value="C1.7:_P-type_atpase_like"/>
    <property type="match status" value="1"/>
</dbReference>
<dbReference type="GO" id="GO:0005524">
    <property type="term" value="F:ATP binding"/>
    <property type="evidence" value="ECO:0007669"/>
    <property type="project" value="UniProtKB-KW"/>
</dbReference>
<dbReference type="STRING" id="164328.H3GY41"/>
<feature type="transmembrane region" description="Helical" evidence="12">
    <location>
        <begin position="1115"/>
        <end position="1139"/>
    </location>
</feature>
<evidence type="ECO:0000256" key="8">
    <source>
        <dbReference type="ARBA" id="ARBA00022967"/>
    </source>
</evidence>
<feature type="region of interest" description="Disordered" evidence="11">
    <location>
        <begin position="1190"/>
        <end position="1218"/>
    </location>
</feature>
<dbReference type="GO" id="GO:0006814">
    <property type="term" value="P:sodium ion transport"/>
    <property type="evidence" value="ECO:0000318"/>
    <property type="project" value="GO_Central"/>
</dbReference>
<dbReference type="InterPro" id="IPR001757">
    <property type="entry name" value="P_typ_ATPase"/>
</dbReference>
<dbReference type="GO" id="GO:0005886">
    <property type="term" value="C:plasma membrane"/>
    <property type="evidence" value="ECO:0000318"/>
    <property type="project" value="GO_Central"/>
</dbReference>
<dbReference type="InterPro" id="IPR023298">
    <property type="entry name" value="ATPase_P-typ_TM_dom_sf"/>
</dbReference>
<keyword evidence="10 12" id="KW-0472">Membrane</keyword>
<dbReference type="Pfam" id="PF00689">
    <property type="entry name" value="Cation_ATPase_C"/>
    <property type="match status" value="1"/>
</dbReference>
<feature type="domain" description="Cation-transporting P-type ATPase N-terminal" evidence="13">
    <location>
        <begin position="111"/>
        <end position="185"/>
    </location>
</feature>
<dbReference type="SFLD" id="SFLDF00027">
    <property type="entry name" value="p-type_atpase"/>
    <property type="match status" value="1"/>
</dbReference>
<sequence length="1218" mass="132449">MVDPPDLYGRDSCVDPSELRRASSLQDAAEAEETPPSSSFSYAAAHTPRAGAKNKRQLLNEEPLDDDAASERSRASHRSRFLSDAERLVALDPLKTRESFAQVDHREDQRAWHDKPVGVILEGFEVDAQRGLDTEAARKRLVQHGPNSLEPEQKAPIYIIFLLQFTNVIIGLLMAAALASIALQEFVEGVAIIAIVTLNAVIATVQEHNASNALEALQKMTSPQCVVLRDGGRQVQIPSEELVTGDIVVLTTGDIVPADIRLIHSADFKVNEMILTGESEDVLKKYDADMSRSEKLTADNMVFASTSVATGNATGVVVETGMSTRVGSIATLLKGGGGADGSKPNCWRRFVDKYYPKMTPLQQSLHHLGVVMGSVVMGICVIVFIVGMVRNNPDPKNPDRAIWLTMVMTAVSLAVSAVPEGLPMVVTICLSTGTADMVKKNVLVRKLAAVESLGASSVICTDKTGTLTEGKMTAVKMWNDSVLYDITGTGFNPTGDILHNGVSQTKASIPVRTTLLSAVLCSNTSLQQEESDTGAPLWVPMGNSSEAPLVVAAAKAGIWREEAMKMYPRLTEVPFSSTRKMMITVNELPAGEPRLDMLKLPAKTMYVANVKGAPNYIAKNCTQVLRTDGSVTTMHERERDNILEAVDALSSQALRVLAVAIRPLDRIPFADDEDDVEAKFEALCAPLIFVGLVASIDPPREGVKDAIHTSRQASIRTVMITGDYLKTAVAIARDIDLLPSGGDAEAQAVDCGVLRPRQNMYLPDAELDEITSQVSVFARAKPEDKIEIVKSLQRQGHVAAMTGDGVNDAPALKEADIGVAMGIAGTAVAKGASDMILTDDNFCSIVSAVEKGREIYANIQRFVCFLLSTNFGEITVIFTAIAVGMPNPLEPLQILVLNLFADGMAAVALSLEKGDGTVMSERPRPRSEHIIFGRLWVIVLSNAFLIATGALAVFSVGLYWNFENILLDDITAGIDTNSGVEAYKNAVCSRWMGMGNGWQTYSNCGARSLNGTYLFDESIRSLDYYESDDLLCYGGDYECVSEGTSRSQTMAFIYITTMEMLRAYTARSFTKSVFKDMFSNKWMQMAAVGSLTLTLSVTNIPVVSDDLFGFSHVEWYEWMFSMVFALIMVAFGETVKCLYRRRDRTKLRNAAEESYAGMVEEIRTLRHHIENLEGKWESEMQQLRIRVADEHSAPHSADGNSTLTSSSSSSSEGSATSL</sequence>
<keyword evidence="2" id="KW-1003">Cell membrane</keyword>
<dbReference type="HOGENOM" id="CLU_002360_3_3_1"/>
<comment type="subcellular location">
    <subcellularLocation>
        <location evidence="1">Cell membrane</location>
        <topology evidence="1">Multi-pass membrane protein</topology>
    </subcellularLocation>
</comment>
<feature type="region of interest" description="Disordered" evidence="11">
    <location>
        <begin position="1"/>
        <end position="58"/>
    </location>
</feature>
<dbReference type="GO" id="GO:0016887">
    <property type="term" value="F:ATP hydrolysis activity"/>
    <property type="evidence" value="ECO:0007669"/>
    <property type="project" value="InterPro"/>
</dbReference>
<dbReference type="FunFam" id="3.40.1110.10:FF:000088">
    <property type="entry name" value="Potassium/sodium efflux P-type ATPase, fungal-type"/>
    <property type="match status" value="1"/>
</dbReference>
<dbReference type="EnsemblProtists" id="Phyra82579">
    <property type="protein sequence ID" value="Phyra82579"/>
    <property type="gene ID" value="Phyra82579"/>
</dbReference>
<feature type="transmembrane region" description="Helical" evidence="12">
    <location>
        <begin position="1082"/>
        <end position="1103"/>
    </location>
</feature>
<feature type="transmembrane region" description="Helical" evidence="12">
    <location>
        <begin position="189"/>
        <end position="205"/>
    </location>
</feature>
<organism evidence="14 15">
    <name type="scientific">Phytophthora ramorum</name>
    <name type="common">Sudden oak death agent</name>
    <dbReference type="NCBI Taxonomy" id="164328"/>
    <lineage>
        <taxon>Eukaryota</taxon>
        <taxon>Sar</taxon>
        <taxon>Stramenopiles</taxon>
        <taxon>Oomycota</taxon>
        <taxon>Peronosporomycetes</taxon>
        <taxon>Peronosporales</taxon>
        <taxon>Peronosporaceae</taxon>
        <taxon>Phytophthora</taxon>
    </lineage>
</organism>
<dbReference type="InterPro" id="IPR004014">
    <property type="entry name" value="ATPase_P-typ_cation-transptr_N"/>
</dbReference>
<dbReference type="FunCoup" id="H3GY41">
    <property type="interactions" value="10"/>
</dbReference>
<dbReference type="VEuPathDB" id="FungiDB:KRP22_14525"/>
<dbReference type="AlphaFoldDB" id="H3GY41"/>
<accession>H3GY41</accession>
<dbReference type="Pfam" id="PF00690">
    <property type="entry name" value="Cation_ATPase_N"/>
    <property type="match status" value="1"/>
</dbReference>
<dbReference type="GO" id="GO:0008554">
    <property type="term" value="F:P-type sodium transporter activity"/>
    <property type="evidence" value="ECO:0000318"/>
    <property type="project" value="GO_Central"/>
</dbReference>
<dbReference type="InterPro" id="IPR023299">
    <property type="entry name" value="ATPase_P-typ_cyto_dom_N"/>
</dbReference>
<dbReference type="InterPro" id="IPR036412">
    <property type="entry name" value="HAD-like_sf"/>
</dbReference>
<dbReference type="SUPFAM" id="SSF81660">
    <property type="entry name" value="Metal cation-transporting ATPase, ATP-binding domain N"/>
    <property type="match status" value="1"/>
</dbReference>
<feature type="compositionally biased region" description="Basic and acidic residues" evidence="11">
    <location>
        <begin position="8"/>
        <end position="21"/>
    </location>
</feature>
<evidence type="ECO:0000256" key="10">
    <source>
        <dbReference type="ARBA" id="ARBA00023136"/>
    </source>
</evidence>
<feature type="compositionally biased region" description="Low complexity" evidence="11">
    <location>
        <begin position="1201"/>
        <end position="1218"/>
    </location>
</feature>
<protein>
    <recommendedName>
        <fullName evidence="13">Cation-transporting P-type ATPase N-terminal domain-containing protein</fullName>
    </recommendedName>
</protein>
<dbReference type="GO" id="GO:0006874">
    <property type="term" value="P:intracellular calcium ion homeostasis"/>
    <property type="evidence" value="ECO:0000318"/>
    <property type="project" value="GO_Central"/>
</dbReference>
<dbReference type="OMA" id="ICTIANI"/>
<evidence type="ECO:0000256" key="3">
    <source>
        <dbReference type="ARBA" id="ARBA00022553"/>
    </source>
</evidence>
<dbReference type="InterPro" id="IPR023214">
    <property type="entry name" value="HAD_sf"/>
</dbReference>
<evidence type="ECO:0000256" key="9">
    <source>
        <dbReference type="ARBA" id="ARBA00022989"/>
    </source>
</evidence>
<proteinExistence type="predicted"/>
<dbReference type="Pfam" id="PF00122">
    <property type="entry name" value="E1-E2_ATPase"/>
    <property type="match status" value="1"/>
</dbReference>
<evidence type="ECO:0000256" key="6">
    <source>
        <dbReference type="ARBA" id="ARBA00022840"/>
    </source>
</evidence>
<dbReference type="InterPro" id="IPR050510">
    <property type="entry name" value="Cation_transp_ATPase_P-type"/>
</dbReference>
<dbReference type="InterPro" id="IPR006068">
    <property type="entry name" value="ATPase_P-typ_cation-transptr_C"/>
</dbReference>
<keyword evidence="3" id="KW-0597">Phosphoprotein</keyword>
<dbReference type="SUPFAM" id="SSF81665">
    <property type="entry name" value="Calcium ATPase, transmembrane domain M"/>
    <property type="match status" value="1"/>
</dbReference>
<evidence type="ECO:0000313" key="15">
    <source>
        <dbReference type="Proteomes" id="UP000005238"/>
    </source>
</evidence>
<dbReference type="Gene3D" id="3.40.1110.10">
    <property type="entry name" value="Calcium-transporting ATPase, cytoplasmic domain N"/>
    <property type="match status" value="1"/>
</dbReference>
<dbReference type="VEuPathDB" id="FungiDB:KRP23_14255"/>
<dbReference type="EMBL" id="DS566071">
    <property type="status" value="NOT_ANNOTATED_CDS"/>
    <property type="molecule type" value="Genomic_DNA"/>
</dbReference>
<dbReference type="SUPFAM" id="SSF81653">
    <property type="entry name" value="Calcium ATPase, transduction domain A"/>
    <property type="match status" value="1"/>
</dbReference>
<keyword evidence="15" id="KW-1185">Reference proteome</keyword>
<dbReference type="PROSITE" id="PS00154">
    <property type="entry name" value="ATPASE_E1_E2"/>
    <property type="match status" value="1"/>
</dbReference>
<feature type="transmembrane region" description="Helical" evidence="12">
    <location>
        <begin position="862"/>
        <end position="885"/>
    </location>
</feature>
<feature type="transmembrane region" description="Helical" evidence="12">
    <location>
        <begin position="1051"/>
        <end position="1070"/>
    </location>
</feature>
<dbReference type="Gene3D" id="1.20.1110.10">
    <property type="entry name" value="Calcium-transporting ATPase, transmembrane domain"/>
    <property type="match status" value="1"/>
</dbReference>
<evidence type="ECO:0000256" key="4">
    <source>
        <dbReference type="ARBA" id="ARBA00022692"/>
    </source>
</evidence>
<dbReference type="PANTHER" id="PTHR43294">
    <property type="entry name" value="SODIUM/POTASSIUM-TRANSPORTING ATPASE SUBUNIT ALPHA"/>
    <property type="match status" value="1"/>
</dbReference>
<evidence type="ECO:0000256" key="7">
    <source>
        <dbReference type="ARBA" id="ARBA00022842"/>
    </source>
</evidence>
<keyword evidence="5" id="KW-0547">Nucleotide-binding</keyword>
<dbReference type="PANTHER" id="PTHR43294:SF21">
    <property type="entry name" value="CATION TRANSPORTING ATPASE"/>
    <property type="match status" value="1"/>
</dbReference>
<keyword evidence="8" id="KW-1278">Translocase</keyword>
<feature type="transmembrane region" description="Helical" evidence="12">
    <location>
        <begin position="157"/>
        <end position="183"/>
    </location>
</feature>
<dbReference type="SUPFAM" id="SSF56784">
    <property type="entry name" value="HAD-like"/>
    <property type="match status" value="1"/>
</dbReference>
<dbReference type="InterPro" id="IPR059000">
    <property type="entry name" value="ATPase_P-type_domA"/>
</dbReference>
<dbReference type="InterPro" id="IPR008250">
    <property type="entry name" value="ATPase_P-typ_transduc_dom_A_sf"/>
</dbReference>
<dbReference type="eggNOG" id="KOG0202">
    <property type="taxonomic scope" value="Eukaryota"/>
</dbReference>
<dbReference type="InParanoid" id="H3GY41"/>